<evidence type="ECO:0000313" key="2">
    <source>
        <dbReference type="Proteomes" id="UP000198748"/>
    </source>
</evidence>
<evidence type="ECO:0000313" key="1">
    <source>
        <dbReference type="EMBL" id="SDF50310.1"/>
    </source>
</evidence>
<keyword evidence="2" id="KW-1185">Reference proteome</keyword>
<accession>A0A1G7LMR8</accession>
<gene>
    <name evidence="1" type="ORF">SAMN04487996_11122</name>
</gene>
<reference evidence="2" key="1">
    <citation type="submission" date="2016-10" db="EMBL/GenBank/DDBJ databases">
        <authorList>
            <person name="Varghese N."/>
            <person name="Submissions S."/>
        </authorList>
    </citation>
    <scope>NUCLEOTIDE SEQUENCE [LARGE SCALE GENOMIC DNA]</scope>
    <source>
        <strain evidence="2">DSM 25329</strain>
    </source>
</reference>
<proteinExistence type="predicted"/>
<dbReference type="EMBL" id="FNAN01000011">
    <property type="protein sequence ID" value="SDF50310.1"/>
    <property type="molecule type" value="Genomic_DNA"/>
</dbReference>
<name>A0A1G7LMR8_9BACT</name>
<dbReference type="AlphaFoldDB" id="A0A1G7LMR8"/>
<organism evidence="1 2">
    <name type="scientific">Dyadobacter soli</name>
    <dbReference type="NCBI Taxonomy" id="659014"/>
    <lineage>
        <taxon>Bacteria</taxon>
        <taxon>Pseudomonadati</taxon>
        <taxon>Bacteroidota</taxon>
        <taxon>Cytophagia</taxon>
        <taxon>Cytophagales</taxon>
        <taxon>Spirosomataceae</taxon>
        <taxon>Dyadobacter</taxon>
    </lineage>
</organism>
<protein>
    <submittedName>
        <fullName evidence="1">Uncharacterized protein</fullName>
    </submittedName>
</protein>
<sequence>MIWIVRLTKFRVYRAASKFLQIFSSLFNSEVPDLFSLQPHFVKRIRMILHRLMAARMARFVFCLISMFVAGSGAFHASAQKFVVAPFNFNIQSGSYTPASTDVKALAEVKTEIPAQTFAAKPDPDLSLIYPQPGGILLFKSMKRANPANVAGKLVAPSLAIVDTIFHNQVYNQQVNGQDSFTFDLWYSVLIDGKRYYTDFRPHNLEAFRYPLVFHKQLFMLACQVTGYEVYADKGYPEHFHIAVFDMQNGGIKTRFISEELPFHYGNEFLDESDNVIKSQYNEKDHTFRIEIEGLNETYKGVWDGKVLKHLK</sequence>
<dbReference type="STRING" id="659014.SAMN04487996_11122"/>
<dbReference type="Proteomes" id="UP000198748">
    <property type="component" value="Unassembled WGS sequence"/>
</dbReference>